<dbReference type="Gene3D" id="3.30.450.20">
    <property type="entry name" value="PAS domain"/>
    <property type="match status" value="2"/>
</dbReference>
<protein>
    <recommendedName>
        <fullName evidence="3">PAS domain-containing protein</fullName>
    </recommendedName>
</protein>
<evidence type="ECO:0000313" key="4">
    <source>
        <dbReference type="EMBL" id="OUL57863.1"/>
    </source>
</evidence>
<keyword evidence="2" id="KW-0472">Membrane</keyword>
<keyword evidence="1" id="KW-0175">Coiled coil</keyword>
<dbReference type="EMBL" id="MWPV01000003">
    <property type="protein sequence ID" value="OUL57863.1"/>
    <property type="molecule type" value="Genomic_DNA"/>
</dbReference>
<dbReference type="InterPro" id="IPR000014">
    <property type="entry name" value="PAS"/>
</dbReference>
<accession>A0A244CQG2</accession>
<feature type="coiled-coil region" evidence="1">
    <location>
        <begin position="268"/>
        <end position="295"/>
    </location>
</feature>
<dbReference type="RefSeq" id="WP_086744444.1">
    <property type="nucleotide sequence ID" value="NZ_MWPV01000003.1"/>
</dbReference>
<keyword evidence="2" id="KW-1133">Transmembrane helix</keyword>
<evidence type="ECO:0000259" key="3">
    <source>
        <dbReference type="SMART" id="SM00091"/>
    </source>
</evidence>
<dbReference type="SUPFAM" id="SSF55785">
    <property type="entry name" value="PYP-like sensor domain (PAS domain)"/>
    <property type="match status" value="1"/>
</dbReference>
<gene>
    <name evidence="4" type="ORF">B1199_12480</name>
</gene>
<keyword evidence="5" id="KW-1185">Reference proteome</keyword>
<keyword evidence="2" id="KW-0812">Transmembrane</keyword>
<proteinExistence type="predicted"/>
<dbReference type="Proteomes" id="UP000194841">
    <property type="component" value="Unassembled WGS sequence"/>
</dbReference>
<dbReference type="CDD" id="cd00130">
    <property type="entry name" value="PAS"/>
    <property type="match status" value="1"/>
</dbReference>
<feature type="transmembrane region" description="Helical" evidence="2">
    <location>
        <begin position="13"/>
        <end position="32"/>
    </location>
</feature>
<evidence type="ECO:0000256" key="2">
    <source>
        <dbReference type="SAM" id="Phobius"/>
    </source>
</evidence>
<reference evidence="4 5" key="1">
    <citation type="submission" date="2017-02" db="EMBL/GenBank/DDBJ databases">
        <title>Pseudoalteromonas ulvae TC14 Genome.</title>
        <authorList>
            <person name="Molmeret M."/>
        </authorList>
    </citation>
    <scope>NUCLEOTIDE SEQUENCE [LARGE SCALE GENOMIC DNA]</scope>
    <source>
        <strain evidence="4">TC14</strain>
    </source>
</reference>
<feature type="domain" description="PAS" evidence="3">
    <location>
        <begin position="297"/>
        <end position="366"/>
    </location>
</feature>
<feature type="domain" description="PAS" evidence="3">
    <location>
        <begin position="416"/>
        <end position="486"/>
    </location>
</feature>
<name>A0A244CQG2_PSEDV</name>
<dbReference type="Pfam" id="PF13426">
    <property type="entry name" value="PAS_9"/>
    <property type="match status" value="1"/>
</dbReference>
<sequence>MTITVKPGTYFKLTIALIIILGSFAMAANWYIEERASALLFQNLEEVHRSQKASYEYLETKKEMALLALAYANQDQKQVVKYRDITRLKIRSLRKELNLWRYAVEADLSLATDFVREAEQEELDELIELSELVVALQQNTNLLLAKTTTSELTFEQFNDSFVQWTEENKPLDVAFSDLVRETKAENYLELDEFGEKLKLAKQGDVILLVCTVLIAGLFAYLERRTIGAPLQKISNFLLSLRNQQPRELDLSVYGTFYHRLEQRLKAVISYLENEKLQHQDKIKRLQHSVNDLHQQQEINGFVLDNIAEAVIKTNLSGEIIFYNRAFESLLRGTKIALIRNIQSIVILRLPSGELLQFEQFIKEVAALSEQKAQKHLLLDTTSGQLQVEVSIQLLDSGVLLTVADASVVHLQKAQDNLLHSLYESFEQPIWLLDQNWNVLDLNSYACKQFDKEKQQFVGFRMPMIDLLLTKQLDYQSITQSLEEHGVWTGQLLDYSKDYQTVQVDVEIKKLATPSSLGVFFVTVKSKD</sequence>
<comment type="caution">
    <text evidence="4">The sequence shown here is derived from an EMBL/GenBank/DDBJ whole genome shotgun (WGS) entry which is preliminary data.</text>
</comment>
<dbReference type="AlphaFoldDB" id="A0A244CQG2"/>
<organism evidence="4 5">
    <name type="scientific">Pseudoalteromonas ulvae</name>
    <dbReference type="NCBI Taxonomy" id="107327"/>
    <lineage>
        <taxon>Bacteria</taxon>
        <taxon>Pseudomonadati</taxon>
        <taxon>Pseudomonadota</taxon>
        <taxon>Gammaproteobacteria</taxon>
        <taxon>Alteromonadales</taxon>
        <taxon>Pseudoalteromonadaceae</taxon>
        <taxon>Pseudoalteromonas</taxon>
    </lineage>
</organism>
<dbReference type="OrthoDB" id="9986670at2"/>
<evidence type="ECO:0000256" key="1">
    <source>
        <dbReference type="SAM" id="Coils"/>
    </source>
</evidence>
<evidence type="ECO:0000313" key="5">
    <source>
        <dbReference type="Proteomes" id="UP000194841"/>
    </source>
</evidence>
<dbReference type="InterPro" id="IPR035965">
    <property type="entry name" value="PAS-like_dom_sf"/>
</dbReference>
<dbReference type="SMART" id="SM00091">
    <property type="entry name" value="PAS"/>
    <property type="match status" value="2"/>
</dbReference>